<dbReference type="RefSeq" id="WP_059373849.1">
    <property type="nucleotide sequence ID" value="NZ_CP061008.1"/>
</dbReference>
<dbReference type="PANTHER" id="PTHR42849:SF1">
    <property type="entry name" value="N-ACETYLNEURAMINATE LYASE"/>
    <property type="match status" value="1"/>
</dbReference>
<evidence type="ECO:0000313" key="5">
    <source>
        <dbReference type="Proteomes" id="UP000285324"/>
    </source>
</evidence>
<dbReference type="GO" id="GO:0019262">
    <property type="term" value="P:N-acetylneuraminate catabolic process"/>
    <property type="evidence" value="ECO:0007669"/>
    <property type="project" value="TreeGrafter"/>
</dbReference>
<dbReference type="InterPro" id="IPR013785">
    <property type="entry name" value="Aldolase_TIM"/>
</dbReference>
<reference evidence="4 5" key="1">
    <citation type="submission" date="2018-08" db="EMBL/GenBank/DDBJ databases">
        <title>Achromobacter xylosoxidans Genome sequencing and assembly.</title>
        <authorList>
            <person name="Wang R."/>
            <person name="Rensing C."/>
            <person name="Li Y."/>
        </authorList>
    </citation>
    <scope>NUCLEOTIDE SEQUENCE [LARGE SCALE GENOMIC DNA]</scope>
    <source>
        <strain evidence="4 5">GD003A</strain>
    </source>
</reference>
<dbReference type="SUPFAM" id="SSF51569">
    <property type="entry name" value="Aldolase"/>
    <property type="match status" value="1"/>
</dbReference>
<dbReference type="Gene3D" id="3.20.20.70">
    <property type="entry name" value="Aldolase class I"/>
    <property type="match status" value="1"/>
</dbReference>
<dbReference type="SMART" id="SM01130">
    <property type="entry name" value="DHDPS"/>
    <property type="match status" value="1"/>
</dbReference>
<dbReference type="GO" id="GO:0005829">
    <property type="term" value="C:cytosol"/>
    <property type="evidence" value="ECO:0007669"/>
    <property type="project" value="TreeGrafter"/>
</dbReference>
<dbReference type="PIRSF" id="PIRSF001365">
    <property type="entry name" value="DHDPS"/>
    <property type="match status" value="1"/>
</dbReference>
<evidence type="ECO:0000256" key="3">
    <source>
        <dbReference type="PIRSR" id="PIRSR001365-1"/>
    </source>
</evidence>
<evidence type="ECO:0000313" key="4">
    <source>
        <dbReference type="EMBL" id="RPJ93583.1"/>
    </source>
</evidence>
<dbReference type="Proteomes" id="UP000285324">
    <property type="component" value="Unassembled WGS sequence"/>
</dbReference>
<gene>
    <name evidence="4" type="ORF">DY367_02165</name>
</gene>
<dbReference type="EMBL" id="QVXO01000002">
    <property type="protein sequence ID" value="RPJ93583.1"/>
    <property type="molecule type" value="Genomic_DNA"/>
</dbReference>
<dbReference type="AlphaFoldDB" id="A0A424WJW0"/>
<evidence type="ECO:0000256" key="2">
    <source>
        <dbReference type="PIRNR" id="PIRNR001365"/>
    </source>
</evidence>
<comment type="caution">
    <text evidence="4">The sequence shown here is derived from an EMBL/GenBank/DDBJ whole genome shotgun (WGS) entry which is preliminary data.</text>
</comment>
<comment type="similarity">
    <text evidence="2">Belongs to the DapA family.</text>
</comment>
<dbReference type="OrthoDB" id="199953at2"/>
<dbReference type="PRINTS" id="PR00146">
    <property type="entry name" value="DHPICSNTHASE"/>
</dbReference>
<feature type="active site" description="Proton donor/acceptor" evidence="3">
    <location>
        <position position="134"/>
    </location>
</feature>
<sequence>MHLKGIIGYLLTPCDERGRVDHALLEAHVERLIGEGVHALAPLGSVGCLPYLDDGEREAVIDTVIQAARGRLPVLAGVSSLSTASTVRHARYAERAGAAALQLLPSTYWKLTQDEIHAYYREVCVSVSTPVMVYNNPFTTGMDLPVEFLARLAELPNVTMIKESSPDPTKIARLRAACPDRTAVYIGLNCMARTGFAEGAAGWCTASANVSASFALNLYRCAMAGDARGADEWFGRQIDLLNFLMDHGLPRTVAAGLRLRGLDSGHLRAPLAPLAPDLERRLLEILKKMEITR</sequence>
<accession>A0A424WJW0</accession>
<dbReference type="GO" id="GO:0008747">
    <property type="term" value="F:N-acetylneuraminate lyase activity"/>
    <property type="evidence" value="ECO:0007669"/>
    <property type="project" value="TreeGrafter"/>
</dbReference>
<name>A0A424WJW0_ALCXX</name>
<keyword evidence="1 2" id="KW-0456">Lyase</keyword>
<dbReference type="PANTHER" id="PTHR42849">
    <property type="entry name" value="N-ACETYLNEURAMINATE LYASE"/>
    <property type="match status" value="1"/>
</dbReference>
<feature type="active site" description="Schiff-base intermediate with substrate" evidence="3">
    <location>
        <position position="162"/>
    </location>
</feature>
<protein>
    <submittedName>
        <fullName evidence="4">Dihydrodipicolinate synthase family protein</fullName>
    </submittedName>
</protein>
<proteinExistence type="inferred from homology"/>
<dbReference type="Pfam" id="PF00701">
    <property type="entry name" value="DHDPS"/>
    <property type="match status" value="1"/>
</dbReference>
<evidence type="ECO:0000256" key="1">
    <source>
        <dbReference type="ARBA" id="ARBA00023239"/>
    </source>
</evidence>
<dbReference type="InterPro" id="IPR002220">
    <property type="entry name" value="DapA-like"/>
</dbReference>
<dbReference type="CDD" id="cd00408">
    <property type="entry name" value="DHDPS-like"/>
    <property type="match status" value="1"/>
</dbReference>
<organism evidence="4 5">
    <name type="scientific">Alcaligenes xylosoxydans xylosoxydans</name>
    <name type="common">Achromobacter xylosoxidans</name>
    <dbReference type="NCBI Taxonomy" id="85698"/>
    <lineage>
        <taxon>Bacteria</taxon>
        <taxon>Pseudomonadati</taxon>
        <taxon>Pseudomonadota</taxon>
        <taxon>Betaproteobacteria</taxon>
        <taxon>Burkholderiales</taxon>
        <taxon>Alcaligenaceae</taxon>
        <taxon>Achromobacter</taxon>
    </lineage>
</organism>